<feature type="transmembrane region" description="Helical" evidence="1">
    <location>
        <begin position="88"/>
        <end position="111"/>
    </location>
</feature>
<keyword evidence="1" id="KW-1133">Transmembrane helix</keyword>
<evidence type="ECO:0000256" key="1">
    <source>
        <dbReference type="SAM" id="Phobius"/>
    </source>
</evidence>
<feature type="transmembrane region" description="Helical" evidence="1">
    <location>
        <begin position="61"/>
        <end position="82"/>
    </location>
</feature>
<feature type="transmembrane region" description="Helical" evidence="1">
    <location>
        <begin position="123"/>
        <end position="143"/>
    </location>
</feature>
<feature type="non-terminal residue" evidence="2">
    <location>
        <position position="1"/>
    </location>
</feature>
<feature type="transmembrane region" description="Helical" evidence="1">
    <location>
        <begin position="7"/>
        <end position="25"/>
    </location>
</feature>
<evidence type="ECO:0000313" key="2">
    <source>
        <dbReference type="EMBL" id="SVA09402.1"/>
    </source>
</evidence>
<feature type="non-terminal residue" evidence="2">
    <location>
        <position position="259"/>
    </location>
</feature>
<dbReference type="EMBL" id="UINC01003806">
    <property type="protein sequence ID" value="SVA09402.1"/>
    <property type="molecule type" value="Genomic_DNA"/>
</dbReference>
<proteinExistence type="predicted"/>
<feature type="transmembrane region" description="Helical" evidence="1">
    <location>
        <begin position="37"/>
        <end position="54"/>
    </location>
</feature>
<reference evidence="2" key="1">
    <citation type="submission" date="2018-05" db="EMBL/GenBank/DDBJ databases">
        <authorList>
            <person name="Lanie J.A."/>
            <person name="Ng W.-L."/>
            <person name="Kazmierczak K.M."/>
            <person name="Andrzejewski T.M."/>
            <person name="Davidsen T.M."/>
            <person name="Wayne K.J."/>
            <person name="Tettelin H."/>
            <person name="Glass J.I."/>
            <person name="Rusch D."/>
            <person name="Podicherti R."/>
            <person name="Tsui H.-C.T."/>
            <person name="Winkler M.E."/>
        </authorList>
    </citation>
    <scope>NUCLEOTIDE SEQUENCE</scope>
</reference>
<organism evidence="2">
    <name type="scientific">marine metagenome</name>
    <dbReference type="NCBI Taxonomy" id="408172"/>
    <lineage>
        <taxon>unclassified sequences</taxon>
        <taxon>metagenomes</taxon>
        <taxon>ecological metagenomes</taxon>
    </lineage>
</organism>
<feature type="transmembrane region" description="Helical" evidence="1">
    <location>
        <begin position="163"/>
        <end position="188"/>
    </location>
</feature>
<accession>A0A381SZI1</accession>
<feature type="transmembrane region" description="Helical" evidence="1">
    <location>
        <begin position="195"/>
        <end position="212"/>
    </location>
</feature>
<dbReference type="AlphaFoldDB" id="A0A381SZI1"/>
<name>A0A381SZI1_9ZZZZ</name>
<keyword evidence="1" id="KW-0812">Transmembrane</keyword>
<sequence length="259" mass="27471">VVSDKSQWVLIVLLIVGIPTVFLRTTLTTFDIPQLTLLWMLAGAVALIGFHRLIDSGNLTIGPLALTITSACFLTSLFLTSVLSEQPWVAFTGLTVRGAGALTYALCLGLLHTVYRLGRRRSAVPLLLAFVVAHVLVAGYTLLQAGGRDPFVWSSGEIYVGPVFSTLGNANFSAGYLGLTLPILVWVPFGSPCHAILRLSAGAIVGASVIALTYLDAFQGQVVALMAIPVLAHWAWHRRADGRPLAIATVLPAAFVIAG</sequence>
<protein>
    <submittedName>
        <fullName evidence="2">Uncharacterized protein</fullName>
    </submittedName>
</protein>
<keyword evidence="1" id="KW-0472">Membrane</keyword>
<gene>
    <name evidence="2" type="ORF">METZ01_LOCUS62256</name>
</gene>